<feature type="region of interest" description="Disordered" evidence="1">
    <location>
        <begin position="1596"/>
        <end position="1907"/>
    </location>
</feature>
<dbReference type="InParanoid" id="A0A7R8YX02"/>
<dbReference type="OrthoDB" id="10689602at2759"/>
<name>A0A7R8YX02_HERIL</name>
<evidence type="ECO:0000256" key="2">
    <source>
        <dbReference type="SAM" id="SignalP"/>
    </source>
</evidence>
<feature type="compositionally biased region" description="Low complexity" evidence="1">
    <location>
        <begin position="1616"/>
        <end position="1627"/>
    </location>
</feature>
<dbReference type="EMBL" id="LR899012">
    <property type="protein sequence ID" value="CAD7087361.1"/>
    <property type="molecule type" value="Genomic_DNA"/>
</dbReference>
<dbReference type="Proteomes" id="UP000594454">
    <property type="component" value="Chromosome 4"/>
</dbReference>
<feature type="compositionally biased region" description="Basic and acidic residues" evidence="1">
    <location>
        <begin position="1630"/>
        <end position="1639"/>
    </location>
</feature>
<proteinExistence type="predicted"/>
<reference evidence="3 4" key="1">
    <citation type="submission" date="2020-11" db="EMBL/GenBank/DDBJ databases">
        <authorList>
            <person name="Wallbank WR R."/>
            <person name="Pardo Diaz C."/>
            <person name="Kozak K."/>
            <person name="Martin S."/>
            <person name="Jiggins C."/>
            <person name="Moest M."/>
            <person name="Warren A I."/>
            <person name="Generalovic N T."/>
            <person name="Byers J.R.P. K."/>
            <person name="Montejo-Kovacevich G."/>
            <person name="Yen C E."/>
        </authorList>
    </citation>
    <scope>NUCLEOTIDE SEQUENCE [LARGE SCALE GENOMIC DNA]</scope>
</reference>
<dbReference type="InterPro" id="IPR011989">
    <property type="entry name" value="ARM-like"/>
</dbReference>
<evidence type="ECO:0000313" key="3">
    <source>
        <dbReference type="EMBL" id="CAD7087361.1"/>
    </source>
</evidence>
<feature type="compositionally biased region" description="Basic and acidic residues" evidence="1">
    <location>
        <begin position="1596"/>
        <end position="1611"/>
    </location>
</feature>
<dbReference type="Gene3D" id="1.25.10.10">
    <property type="entry name" value="Leucine-rich Repeat Variant"/>
    <property type="match status" value="1"/>
</dbReference>
<evidence type="ECO:0000256" key="1">
    <source>
        <dbReference type="SAM" id="MobiDB-lite"/>
    </source>
</evidence>
<protein>
    <submittedName>
        <fullName evidence="3">Uncharacterized protein</fullName>
    </submittedName>
</protein>
<feature type="compositionally biased region" description="Polar residues" evidence="1">
    <location>
        <begin position="1733"/>
        <end position="1747"/>
    </location>
</feature>
<sequence length="2324" mass="258470">MWCSVTKVWVILILGLFIGSNDLNDKGSRENPSCPTCIEAKPLNLKHSPLSRVKSRKSSKPIAILLAFNTLSPSSKGDRENSEESFEILGKTPIRASHSLEKLLRPLIDNGDLESTSSEETIEDSWRCKKDELINILRSVLKKKEEVLKNKHGVIHGVLSDEECSEEISSPLLGKPEIEDLLPNLNPEEAKTKTLHCIKNIIAEVTEKGHESLGEIVKRLFGDLLKDLAAPFGDISKKLEVFKPIIEKIESEIIKSIKEILEKLSEGASSKLQDIVKDIIKKLIKTVIELLSPKNELESSDSKSTSIPDALKSIVDKIFDDLSNDKGGSSHAKLTSLAEIIKKLTEIPEKIEEKLIQCLQKIFKNYDHTSDLPSVDSVKRVVVDLIKDLLWPDKKIPTNILDLLKPIIKKITGNVHNAVRRIAESISENGAQDLHDLVKEVIKDLVKDVIKSIIANHEEDESHIDTSFEDLLSPSPLPEIVSPAVDKILEKLLPGDHDTSTPCERISREGISKHRHRKPVIFKPPSPLHDIGKKVLVGLKDVLEKTKTHSKADLEEAVKATMTKIGEDLVITHHLKVGSAKDIFKPFTEKVNEKVLECIKTILSKIAKGGAAEIGEDLKSPIEELLKHVVELFAPSSTSEKIPEDLLAMMNDIVEKFVKKGVKSEKPSLETILQKINPFGDQTHEKIFEPVKQILEKIAKKNTENIEQAVKDIVEKLIKDIITPDKSTPDHLQKMMEPIIKKVTDKIINSAKAMMEELAKKTSGNPEDFIKNAIKNLLKDIIESIPKPKIPTIGDILEKVSPNADHIESKILNSIKQLSSNMGAHGLENMPNAVKNIVEEFITNVASEEKSKLEDFKEKMEPIVNKFVPKILDVVYRLIEEHAKGDAGSPEDFIKHIIDDLKREVLLSIGAKLLKPIPQFGEILEKIIPAGDKTENKIFDTIKDVLKKIADGGLENIKDTVKNIVEKLIKNIISPDKSTPDHLQKMMEPIVKKVTEKIISSAQAMMEALAKKTSGNPEDFIKNAIKNLLKDIIESIPKPKIPTIGDVLEKMSPSGDHIESKILNSIKQLSSDMGAHGLENMHNAVKNIVEEFITNIASKEKSKLEDFKEKMEPLVNKFVPKILDVVYRLIEEHAKGDAGSPEDFIKHIIDDLKREVLLSIGAKLVKPIPQFSEILEKIIPAGDKIENKIIDAIKDILKKIADGGLENIKGTAKDIVEKLIKDIISPDKSTPDHLQKMMEPIIKKVTDKIISSAQAMIEELAKKTLAAPEDFIKNTIKNLLKEIIESIPKIPTMGEILEKLSPSGDNVESKIINSIKELSSNIKAHGVENVDNAVKNIIEEFIKNIVSPEQSKLEEFRAKIEPIVNKFLPKILDVVYRLIEEHGKGDTANPEDFMKHIIDDLKREVIESIGAKLLSPIPSFGKILEKIVPIDDEMKDKVIQTIKDIWKKIVDGGMENLKDTVKNIVKDLIESVIPSDKLKSEDFIKLGEKVIKDISEKIMEIGKEIIEEFLKGGLKDFEKTVKDLVKRSSHKNGTSLAIECKEGERYEIPEGLVPDELLPVINKIVEELTKKGLHRNKDFIKEITDDLLNKLLNHSTEKPPIEDDIDSHLDDSIEQTPLTPSTTSTPTNEKASDADHLDDSIEQMPPASSTTAAPLNNNSNDSDHLDDSIEKAPPASSTITAPANEDHNDSSHLDDSVEQPSPLSTTAAPTGEEANDASLNAELGEGESKEDGNTSTSTERNNDTSLNAELGEGGSHSSNEEKPSNEENNDGSLNAELGEGGSHSSDEKKASNEENNDGSLNAELGEGGSHNSDEKKASNEKNNDASLNAELGEGESNQDNKTEANTPSPGADDGSLNAEEGESSSSTSHESESSSSGEKSGEESEEEDKEADDKFKEKSEEKEIPEVIVTPTDSKDTYRVTLNIDRLVNNELKKIKQVRCECREGPIVNERCPLHSPSKASIAQAIKQKFFRKIIKATPIDEERSQSPENIILDAIKQFIKPRKNSSKRPEITEKTPEIIPSIVGEPPKPLEIFTKPEPLEIIPTIVKTISEPIIPKPQKSIPKPPLIIPKPAQAKDFGKKVLEGIRKLAEKLDKGEITEKQCNDIIHKIVKKVKESKDVGKEILTKIGQALASLDPNKVKGKGAAIMIKILSQLTNKFLSDIHGRKHGRHHRVPFLSGHHHKPHRRHGSLRRHKRGNYNFPIDTFQNDQTNCPTCPKSMHARLSPDHNLKRHRKGIWEQFLHDLKKPEKFRMIHLPRHHTDTRVKRRVHWGCGSCGSQGTFNGNLENNSTEIHGVEKVSARLTRDEHRLSNGNQGYAIVQQSL</sequence>
<organism evidence="3 4">
    <name type="scientific">Hermetia illucens</name>
    <name type="common">Black soldier fly</name>
    <dbReference type="NCBI Taxonomy" id="343691"/>
    <lineage>
        <taxon>Eukaryota</taxon>
        <taxon>Metazoa</taxon>
        <taxon>Ecdysozoa</taxon>
        <taxon>Arthropoda</taxon>
        <taxon>Hexapoda</taxon>
        <taxon>Insecta</taxon>
        <taxon>Pterygota</taxon>
        <taxon>Neoptera</taxon>
        <taxon>Endopterygota</taxon>
        <taxon>Diptera</taxon>
        <taxon>Brachycera</taxon>
        <taxon>Stratiomyomorpha</taxon>
        <taxon>Stratiomyidae</taxon>
        <taxon>Hermetiinae</taxon>
        <taxon>Hermetia</taxon>
    </lineage>
</organism>
<keyword evidence="4" id="KW-1185">Reference proteome</keyword>
<feature type="compositionally biased region" description="Low complexity" evidence="1">
    <location>
        <begin position="1672"/>
        <end position="1683"/>
    </location>
</feature>
<feature type="compositionally biased region" description="Polar residues" evidence="1">
    <location>
        <begin position="1698"/>
        <end position="1708"/>
    </location>
</feature>
<feature type="compositionally biased region" description="Basic and acidic residues" evidence="1">
    <location>
        <begin position="1891"/>
        <end position="1905"/>
    </location>
</feature>
<keyword evidence="2" id="KW-0732">Signal</keyword>
<feature type="compositionally biased region" description="Basic and acidic residues" evidence="1">
    <location>
        <begin position="1684"/>
        <end position="1695"/>
    </location>
</feature>
<feature type="compositionally biased region" description="Low complexity" evidence="1">
    <location>
        <begin position="1863"/>
        <end position="1878"/>
    </location>
</feature>
<accession>A0A7R8YX02</accession>
<evidence type="ECO:0000313" key="4">
    <source>
        <dbReference type="Proteomes" id="UP000594454"/>
    </source>
</evidence>
<dbReference type="SUPFAM" id="SSF48371">
    <property type="entry name" value="ARM repeat"/>
    <property type="match status" value="2"/>
</dbReference>
<feature type="signal peptide" evidence="2">
    <location>
        <begin position="1"/>
        <end position="23"/>
    </location>
</feature>
<dbReference type="OMA" id="DHLQKMM"/>
<feature type="compositionally biased region" description="Polar residues" evidence="1">
    <location>
        <begin position="1835"/>
        <end position="1848"/>
    </location>
</feature>
<feature type="region of interest" description="Disordered" evidence="1">
    <location>
        <begin position="2174"/>
        <end position="2194"/>
    </location>
</feature>
<feature type="chain" id="PRO_5030789530" evidence="2">
    <location>
        <begin position="24"/>
        <end position="2324"/>
    </location>
</feature>
<dbReference type="InterPro" id="IPR016024">
    <property type="entry name" value="ARM-type_fold"/>
</dbReference>
<feature type="compositionally biased region" description="Basic and acidic residues" evidence="1">
    <location>
        <begin position="1661"/>
        <end position="1670"/>
    </location>
</feature>
<gene>
    <name evidence="3" type="ORF">HERILL_LOCUS10075</name>
</gene>
<feature type="compositionally biased region" description="Basic and acidic residues" evidence="1">
    <location>
        <begin position="1811"/>
        <end position="1823"/>
    </location>
</feature>